<protein>
    <submittedName>
        <fullName evidence="2">Uncharacterized protein</fullName>
    </submittedName>
</protein>
<dbReference type="AlphaFoldDB" id="A0AAD4QTT6"/>
<accession>A0AAD4QTT6</accession>
<reference evidence="2" key="1">
    <citation type="journal article" date="2022" name="New Phytol.">
        <title>Evolutionary transition to the ectomycorrhizal habit in the genomes of a hyperdiverse lineage of mushroom-forming fungi.</title>
        <authorList>
            <person name="Looney B."/>
            <person name="Miyauchi S."/>
            <person name="Morin E."/>
            <person name="Drula E."/>
            <person name="Courty P.E."/>
            <person name="Kohler A."/>
            <person name="Kuo A."/>
            <person name="LaButti K."/>
            <person name="Pangilinan J."/>
            <person name="Lipzen A."/>
            <person name="Riley R."/>
            <person name="Andreopoulos W."/>
            <person name="He G."/>
            <person name="Johnson J."/>
            <person name="Nolan M."/>
            <person name="Tritt A."/>
            <person name="Barry K.W."/>
            <person name="Grigoriev I.V."/>
            <person name="Nagy L.G."/>
            <person name="Hibbett D."/>
            <person name="Henrissat B."/>
            <person name="Matheny P.B."/>
            <person name="Labbe J."/>
            <person name="Martin F.M."/>
        </authorList>
    </citation>
    <scope>NUCLEOTIDE SEQUENCE</scope>
    <source>
        <strain evidence="2">BPL690</strain>
    </source>
</reference>
<evidence type="ECO:0000313" key="3">
    <source>
        <dbReference type="Proteomes" id="UP001203297"/>
    </source>
</evidence>
<sequence length="425" mass="46822">MRRVKFLLDYQGARESEYRLAREHHYATLVDPRERTSPVTSFPISETTLRQWDASTLEDLRKPLLPYYVPDSPGISLLPVSWVSSEKPLGGGGEDLVHRDSVGEQFHILASPENSIQSRSGQMDDDPLQLPPTQSPTPSSLKRKLVEYDIDSDVVKYALTRKRLHLESSTVDANIVIGKQFPTARNRPPISGPGGQGHHGASASHISWHIHERATLSRPACDASGALQLVAASLDNTLALRALDFIETAPTDQLPFSPLPSHDIEPFSPSSLTSAVSATLSYVSPPGYASQKLYPPRSRNVELEGHYEFTPLLDYALDSSSDSSLAITGASYGNLADTAPFPAKGARAIVTLQGELFPFPVVAYTKIFGPSSEIEVGLPGSSRLEDSRQSYKTNELVPIRYKRKRLFIAYEDNYEGRVHKSRSIE</sequence>
<organism evidence="2 3">
    <name type="scientific">Multifurca ochricompacta</name>
    <dbReference type="NCBI Taxonomy" id="376703"/>
    <lineage>
        <taxon>Eukaryota</taxon>
        <taxon>Fungi</taxon>
        <taxon>Dikarya</taxon>
        <taxon>Basidiomycota</taxon>
        <taxon>Agaricomycotina</taxon>
        <taxon>Agaricomycetes</taxon>
        <taxon>Russulales</taxon>
        <taxon>Russulaceae</taxon>
        <taxon>Multifurca</taxon>
    </lineage>
</organism>
<evidence type="ECO:0000313" key="2">
    <source>
        <dbReference type="EMBL" id="KAI0307980.1"/>
    </source>
</evidence>
<name>A0AAD4QTT6_9AGAM</name>
<dbReference type="EMBL" id="WTXG01000001">
    <property type="protein sequence ID" value="KAI0307980.1"/>
    <property type="molecule type" value="Genomic_DNA"/>
</dbReference>
<dbReference type="Proteomes" id="UP001203297">
    <property type="component" value="Unassembled WGS sequence"/>
</dbReference>
<proteinExistence type="predicted"/>
<keyword evidence="3" id="KW-1185">Reference proteome</keyword>
<feature type="region of interest" description="Disordered" evidence="1">
    <location>
        <begin position="114"/>
        <end position="141"/>
    </location>
</feature>
<evidence type="ECO:0000256" key="1">
    <source>
        <dbReference type="SAM" id="MobiDB-lite"/>
    </source>
</evidence>
<comment type="caution">
    <text evidence="2">The sequence shown here is derived from an EMBL/GenBank/DDBJ whole genome shotgun (WGS) entry which is preliminary data.</text>
</comment>
<gene>
    <name evidence="2" type="ORF">B0F90DRAFT_99107</name>
</gene>
<feature type="region of interest" description="Disordered" evidence="1">
    <location>
        <begin position="182"/>
        <end position="204"/>
    </location>
</feature>